<reference evidence="1" key="1">
    <citation type="submission" date="2019-06" db="EMBL/GenBank/DDBJ databases">
        <authorList>
            <person name="Zheng W."/>
        </authorList>
    </citation>
    <scope>NUCLEOTIDE SEQUENCE</scope>
    <source>
        <strain evidence="1">QDHG01</strain>
    </source>
</reference>
<evidence type="ECO:0000313" key="2">
    <source>
        <dbReference type="Proteomes" id="UP000785679"/>
    </source>
</evidence>
<dbReference type="OrthoDB" id="446683at2759"/>
<dbReference type="Gene3D" id="3.40.50.1820">
    <property type="entry name" value="alpha/beta hydrolase"/>
    <property type="match status" value="1"/>
</dbReference>
<protein>
    <recommendedName>
        <fullName evidence="3">Esterase</fullName>
    </recommendedName>
</protein>
<comment type="caution">
    <text evidence="1">The sequence shown here is derived from an EMBL/GenBank/DDBJ whole genome shotgun (WGS) entry which is preliminary data.</text>
</comment>
<dbReference type="EMBL" id="RRYP01011218">
    <property type="protein sequence ID" value="TNV77878.1"/>
    <property type="molecule type" value="Genomic_DNA"/>
</dbReference>
<keyword evidence="2" id="KW-1185">Reference proteome</keyword>
<dbReference type="InterPro" id="IPR029058">
    <property type="entry name" value="AB_hydrolase_fold"/>
</dbReference>
<dbReference type="Pfam" id="PF00756">
    <property type="entry name" value="Esterase"/>
    <property type="match status" value="1"/>
</dbReference>
<dbReference type="AlphaFoldDB" id="A0A8J8NN20"/>
<dbReference type="SUPFAM" id="SSF53474">
    <property type="entry name" value="alpha/beta-Hydrolases"/>
    <property type="match status" value="1"/>
</dbReference>
<proteinExistence type="predicted"/>
<dbReference type="Proteomes" id="UP000785679">
    <property type="component" value="Unassembled WGS sequence"/>
</dbReference>
<dbReference type="PANTHER" id="PTHR48098:SF6">
    <property type="entry name" value="FERRI-BACILLIBACTIN ESTERASE BESA"/>
    <property type="match status" value="1"/>
</dbReference>
<evidence type="ECO:0008006" key="3">
    <source>
        <dbReference type="Google" id="ProtNLM"/>
    </source>
</evidence>
<gene>
    <name evidence="1" type="ORF">FGO68_gene15803</name>
</gene>
<dbReference type="InterPro" id="IPR050583">
    <property type="entry name" value="Mycobacterial_A85_antigen"/>
</dbReference>
<accession>A0A8J8NN20</accession>
<sequence length="302" mass="34788">MIGANHFIDPLDQSTFHLYPWFYTTQGSLKLFKDLFSPELNNKRDVIVYLPPSYLENTLKIHENILIMHDGNNLFDPATAFMGNAWMIQNTINPLIYQGKIEEVVVIGAYNTDDRMNEYTYSYDPSEKFGGKGDLYLDWIEKELLPFAGQNLRINYNNRKKLGILGSSLGGLISCYAGWTRPTVYGKVGCMSSSFWWNDQDFQNKILPAHSLKNLSPRPIFYMDSGTEGGEASCAQFTMEIEDYMVKTNNYVMGKDVQTFIDRGASHNEYYWGKRFYLPIQFLYPTQANTLTDQQQNDVFLS</sequence>
<evidence type="ECO:0000313" key="1">
    <source>
        <dbReference type="EMBL" id="TNV77878.1"/>
    </source>
</evidence>
<dbReference type="PANTHER" id="PTHR48098">
    <property type="entry name" value="ENTEROCHELIN ESTERASE-RELATED"/>
    <property type="match status" value="1"/>
</dbReference>
<organism evidence="1 2">
    <name type="scientific">Halteria grandinella</name>
    <dbReference type="NCBI Taxonomy" id="5974"/>
    <lineage>
        <taxon>Eukaryota</taxon>
        <taxon>Sar</taxon>
        <taxon>Alveolata</taxon>
        <taxon>Ciliophora</taxon>
        <taxon>Intramacronucleata</taxon>
        <taxon>Spirotrichea</taxon>
        <taxon>Stichotrichia</taxon>
        <taxon>Sporadotrichida</taxon>
        <taxon>Halteriidae</taxon>
        <taxon>Halteria</taxon>
    </lineage>
</organism>
<dbReference type="InterPro" id="IPR000801">
    <property type="entry name" value="Esterase-like"/>
</dbReference>
<name>A0A8J8NN20_HALGN</name>